<dbReference type="GO" id="GO:0006887">
    <property type="term" value="P:exocytosis"/>
    <property type="evidence" value="ECO:0007669"/>
    <property type="project" value="InterPro"/>
</dbReference>
<evidence type="ECO:0000313" key="5">
    <source>
        <dbReference type="Proteomes" id="UP001157006"/>
    </source>
</evidence>
<evidence type="ECO:0000256" key="1">
    <source>
        <dbReference type="ARBA" id="ARBA00006756"/>
    </source>
</evidence>
<dbReference type="GO" id="GO:0000145">
    <property type="term" value="C:exocyst"/>
    <property type="evidence" value="ECO:0007669"/>
    <property type="project" value="InterPro"/>
</dbReference>
<feature type="domain" description="Exocyst complex subunit Exo70 C-terminal" evidence="3">
    <location>
        <begin position="68"/>
        <end position="127"/>
    </location>
</feature>
<reference evidence="4 5" key="1">
    <citation type="submission" date="2023-01" db="EMBL/GenBank/DDBJ databases">
        <authorList>
            <person name="Kreplak J."/>
        </authorList>
    </citation>
    <scope>NUCLEOTIDE SEQUENCE [LARGE SCALE GENOMIC DNA]</scope>
</reference>
<evidence type="ECO:0000256" key="2">
    <source>
        <dbReference type="ARBA" id="ARBA00022448"/>
    </source>
</evidence>
<dbReference type="InterPro" id="IPR016159">
    <property type="entry name" value="Cullin_repeat-like_dom_sf"/>
</dbReference>
<sequence>MTPLLIQIPRWMMHTKTQEVFGSKLIQHFYDIVFSESTSIVPYDIYFTKVCHGATIELLNFADLFANRITSAWRIFNKQLKKQIIVYVENMLLPAYENFITEFENVVGKNADDYIMYGVSDIQDELNNLFLLQDVESVRGAVSNQLVS</sequence>
<gene>
    <name evidence="4" type="ORF">VFH_I237200</name>
</gene>
<comment type="similarity">
    <text evidence="1">Belongs to the EXO70 family.</text>
</comment>
<dbReference type="InterPro" id="IPR046364">
    <property type="entry name" value="Exo70_C"/>
</dbReference>
<dbReference type="AlphaFoldDB" id="A0AAV0YN35"/>
<dbReference type="GO" id="GO:0005546">
    <property type="term" value="F:phosphatidylinositol-4,5-bisphosphate binding"/>
    <property type="evidence" value="ECO:0007669"/>
    <property type="project" value="InterPro"/>
</dbReference>
<evidence type="ECO:0000259" key="3">
    <source>
        <dbReference type="Pfam" id="PF03081"/>
    </source>
</evidence>
<dbReference type="Pfam" id="PF03081">
    <property type="entry name" value="Exo70_C"/>
    <property type="match status" value="1"/>
</dbReference>
<dbReference type="EMBL" id="OX451736">
    <property type="protein sequence ID" value="CAI8586074.1"/>
    <property type="molecule type" value="Genomic_DNA"/>
</dbReference>
<accession>A0AAV0YN35</accession>
<organism evidence="4 5">
    <name type="scientific">Vicia faba</name>
    <name type="common">Broad bean</name>
    <name type="synonym">Faba vulgaris</name>
    <dbReference type="NCBI Taxonomy" id="3906"/>
    <lineage>
        <taxon>Eukaryota</taxon>
        <taxon>Viridiplantae</taxon>
        <taxon>Streptophyta</taxon>
        <taxon>Embryophyta</taxon>
        <taxon>Tracheophyta</taxon>
        <taxon>Spermatophyta</taxon>
        <taxon>Magnoliopsida</taxon>
        <taxon>eudicotyledons</taxon>
        <taxon>Gunneridae</taxon>
        <taxon>Pentapetalae</taxon>
        <taxon>rosids</taxon>
        <taxon>fabids</taxon>
        <taxon>Fabales</taxon>
        <taxon>Fabaceae</taxon>
        <taxon>Papilionoideae</taxon>
        <taxon>50 kb inversion clade</taxon>
        <taxon>NPAAA clade</taxon>
        <taxon>Hologalegina</taxon>
        <taxon>IRL clade</taxon>
        <taxon>Fabeae</taxon>
        <taxon>Vicia</taxon>
    </lineage>
</organism>
<protein>
    <recommendedName>
        <fullName evidence="3">Exocyst complex subunit Exo70 C-terminal domain-containing protein</fullName>
    </recommendedName>
</protein>
<proteinExistence type="inferred from homology"/>
<evidence type="ECO:0000313" key="4">
    <source>
        <dbReference type="EMBL" id="CAI8586074.1"/>
    </source>
</evidence>
<dbReference type="Proteomes" id="UP001157006">
    <property type="component" value="Chromosome 1L"/>
</dbReference>
<dbReference type="Gene3D" id="1.20.1280.170">
    <property type="entry name" value="Exocyst complex component Exo70"/>
    <property type="match status" value="1"/>
</dbReference>
<dbReference type="SUPFAM" id="SSF74788">
    <property type="entry name" value="Cullin repeat-like"/>
    <property type="match status" value="1"/>
</dbReference>
<keyword evidence="2" id="KW-0813">Transport</keyword>
<keyword evidence="5" id="KW-1185">Reference proteome</keyword>
<name>A0AAV0YN35_VICFA</name>